<dbReference type="Proteomes" id="UP000064939">
    <property type="component" value="Chromosome"/>
</dbReference>
<keyword evidence="2" id="KW-1185">Reference proteome</keyword>
<name>A0A0N9VFR3_9GAMM</name>
<evidence type="ECO:0000313" key="1">
    <source>
        <dbReference type="EMBL" id="ALH96197.1"/>
    </source>
</evidence>
<reference evidence="1 2" key="1">
    <citation type="journal article" date="2015" name="Int. J. Syst. Evol. Microbiol.">
        <title>Acinetobacter equi sp. nov. isolated from horse faeces.</title>
        <authorList>
            <person name="Poppel M.T."/>
            <person name="Skiebe E."/>
            <person name="Laue M."/>
            <person name="Bergmann H."/>
            <person name="Ebersberger I."/>
            <person name="Garn T."/>
            <person name="Fruth A."/>
            <person name="Baumgardt S."/>
            <person name="Busse H.J."/>
            <person name="Wilharm G."/>
        </authorList>
    </citation>
    <scope>NUCLEOTIDE SEQUENCE [LARGE SCALE GENOMIC DNA]</scope>
    <source>
        <strain evidence="1 2">114</strain>
    </source>
</reference>
<dbReference type="EMBL" id="CP012808">
    <property type="protein sequence ID" value="ALH96197.1"/>
    <property type="molecule type" value="Genomic_DNA"/>
</dbReference>
<dbReference type="RefSeq" id="WP_054582080.1">
    <property type="nucleotide sequence ID" value="NZ_CP012808.1"/>
</dbReference>
<organism evidence="1 2">
    <name type="scientific">Acinetobacter equi</name>
    <dbReference type="NCBI Taxonomy" id="1324350"/>
    <lineage>
        <taxon>Bacteria</taxon>
        <taxon>Pseudomonadati</taxon>
        <taxon>Pseudomonadota</taxon>
        <taxon>Gammaproteobacteria</taxon>
        <taxon>Moraxellales</taxon>
        <taxon>Moraxellaceae</taxon>
        <taxon>Acinetobacter</taxon>
    </lineage>
</organism>
<dbReference type="Pfam" id="PF05597">
    <property type="entry name" value="Phasin"/>
    <property type="match status" value="1"/>
</dbReference>
<dbReference type="KEGG" id="aei:AOY20_12000"/>
<dbReference type="InterPro" id="IPR008769">
    <property type="entry name" value="PhaF_PhaI"/>
</dbReference>
<dbReference type="PANTHER" id="PTHR38664:SF1">
    <property type="entry name" value="SLR0058 PROTEIN"/>
    <property type="match status" value="1"/>
</dbReference>
<accession>A0A0N9VFR3</accession>
<dbReference type="STRING" id="1324350.AOY20_12000"/>
<evidence type="ECO:0008006" key="3">
    <source>
        <dbReference type="Google" id="ProtNLM"/>
    </source>
</evidence>
<dbReference type="PANTHER" id="PTHR38664">
    <property type="entry name" value="SLR0058 PROTEIN"/>
    <property type="match status" value="1"/>
</dbReference>
<evidence type="ECO:0000313" key="2">
    <source>
        <dbReference type="Proteomes" id="UP000064939"/>
    </source>
</evidence>
<dbReference type="OrthoDB" id="5801582at2"/>
<proteinExistence type="predicted"/>
<dbReference type="AlphaFoldDB" id="A0A0N9VFR3"/>
<gene>
    <name evidence="1" type="ORF">AOY20_12000</name>
</gene>
<protein>
    <recommendedName>
        <fullName evidence="3">Poly(Hydroxyalcanoate) granule associated protein</fullName>
    </recommendedName>
</protein>
<sequence>MNGQKRLDFKKYTKQIWLAGLGAFSKAEGEGSRLFDSLVKSGAELEAKTNQLFGVSKNKQTPSQSLSFEHNQQIESAVQQPVSNLKCLNVQELQELQKMVLELHKKVDILMEGNQDFIKDFDKK</sequence>